<dbReference type="AlphaFoldDB" id="A0A256SKJ2"/>
<evidence type="ECO:0000313" key="3">
    <source>
        <dbReference type="Proteomes" id="UP000215747"/>
    </source>
</evidence>
<feature type="region of interest" description="Disordered" evidence="1">
    <location>
        <begin position="31"/>
        <end position="58"/>
    </location>
</feature>
<reference evidence="3" key="1">
    <citation type="submission" date="2017-05" db="EMBL/GenBank/DDBJ databases">
        <authorList>
            <person name="Lin X.B."/>
            <person name="Stothard P."/>
            <person name="Tasseva G."/>
            <person name="Walter J."/>
        </authorList>
    </citation>
    <scope>NUCLEOTIDE SEQUENCE [LARGE SCALE GENOMIC DNA]</scope>
    <source>
        <strain evidence="3">114h</strain>
    </source>
</reference>
<dbReference type="NCBIfam" id="TIGR02126">
    <property type="entry name" value="phgtail_TP901_1"/>
    <property type="match status" value="1"/>
</dbReference>
<dbReference type="InterPro" id="IPR011855">
    <property type="entry name" value="Phgtail_TP901_1"/>
</dbReference>
<evidence type="ECO:0000256" key="1">
    <source>
        <dbReference type="SAM" id="MobiDB-lite"/>
    </source>
</evidence>
<proteinExistence type="predicted"/>
<reference evidence="2 3" key="2">
    <citation type="submission" date="2017-09" db="EMBL/GenBank/DDBJ databases">
        <title>Tripartite evolution among Lactobacillus johnsonii, Lactobacillus taiwanensis, Lactobacillus reuteri and their rodent host.</title>
        <authorList>
            <person name="Wang T."/>
            <person name="Knowles S."/>
            <person name="Cheng C."/>
        </authorList>
    </citation>
    <scope>NUCLEOTIDE SEQUENCE [LARGE SCALE GENOMIC DNA]</scope>
    <source>
        <strain evidence="2 3">114h</strain>
    </source>
</reference>
<dbReference type="Pfam" id="PF06199">
    <property type="entry name" value="Phage_tail_2"/>
    <property type="match status" value="1"/>
</dbReference>
<comment type="caution">
    <text evidence="2">The sequence shown here is derived from an EMBL/GenBank/DDBJ whole genome shotgun (WGS) entry which is preliminary data.</text>
</comment>
<dbReference type="PRINTS" id="PR01997">
    <property type="entry name" value="MTP2FAMILY"/>
</dbReference>
<evidence type="ECO:0000313" key="2">
    <source>
        <dbReference type="EMBL" id="OYS66678.1"/>
    </source>
</evidence>
<sequence>MKKSKEAIQGIDNVTFFRMLKHEKEMDAQLIPHQTSQDFTLSRDSDTTTTKDGTISTTGGLETELETEFVDAISRASDEMQTAVLNAEEVELWRVNVRRRNAEGKCFGWYMRGTVSEDGSSNDADDASTRDVTFSITGKPKRGWVTLPESIKEEIDYGFRGLAAITDEDNTGDGVAYIDDEAGAGTLTANE</sequence>
<dbReference type="InterPro" id="IPR022345">
    <property type="entry name" value="Phage_69_Orf23_MTP"/>
</dbReference>
<dbReference type="EMBL" id="NGPL01000084">
    <property type="protein sequence ID" value="OYS66678.1"/>
    <property type="molecule type" value="Genomic_DNA"/>
</dbReference>
<protein>
    <submittedName>
        <fullName evidence="2">Phage major tail protein, TP901-1 family</fullName>
    </submittedName>
</protein>
<dbReference type="Proteomes" id="UP000215747">
    <property type="component" value="Unassembled WGS sequence"/>
</dbReference>
<name>A0A256SKJ2_LIMRT</name>
<gene>
    <name evidence="2" type="ORF">CBF96_10085</name>
</gene>
<accession>A0A256SKJ2</accession>
<feature type="compositionally biased region" description="Low complexity" evidence="1">
    <location>
        <begin position="47"/>
        <end position="58"/>
    </location>
</feature>
<organism evidence="2 3">
    <name type="scientific">Limosilactobacillus reuteri</name>
    <name type="common">Lactobacillus reuteri</name>
    <dbReference type="NCBI Taxonomy" id="1598"/>
    <lineage>
        <taxon>Bacteria</taxon>
        <taxon>Bacillati</taxon>
        <taxon>Bacillota</taxon>
        <taxon>Bacilli</taxon>
        <taxon>Lactobacillales</taxon>
        <taxon>Lactobacillaceae</taxon>
        <taxon>Limosilactobacillus</taxon>
    </lineage>
</organism>